<dbReference type="AlphaFoldDB" id="A0A0C2UXB1"/>
<keyword evidence="2" id="KW-1185">Reference proteome</keyword>
<reference evidence="1 2" key="1">
    <citation type="submission" date="2015-01" db="EMBL/GenBank/DDBJ databases">
        <title>Genome Sequence of Magnetospirillum magnetotacticum Strain MS-1.</title>
        <authorList>
            <person name="Marinov G.K."/>
            <person name="Smalley M.D."/>
            <person name="DeSalvo G."/>
        </authorList>
    </citation>
    <scope>NUCLEOTIDE SEQUENCE [LARGE SCALE GENOMIC DNA]</scope>
    <source>
        <strain evidence="1 2">MS-1</strain>
    </source>
</reference>
<dbReference type="GO" id="GO:0003723">
    <property type="term" value="F:RNA binding"/>
    <property type="evidence" value="ECO:0007669"/>
    <property type="project" value="InterPro"/>
</dbReference>
<dbReference type="SUPFAM" id="SSF102588">
    <property type="entry name" value="LmbE-like"/>
    <property type="match status" value="1"/>
</dbReference>
<dbReference type="Proteomes" id="UP000031971">
    <property type="component" value="Unassembled WGS sequence"/>
</dbReference>
<evidence type="ECO:0000313" key="1">
    <source>
        <dbReference type="EMBL" id="KIL97471.1"/>
    </source>
</evidence>
<dbReference type="InterPro" id="IPR003737">
    <property type="entry name" value="GlcNAc_PI_deacetylase-related"/>
</dbReference>
<dbReference type="Gene3D" id="3.40.50.10320">
    <property type="entry name" value="LmbE-like"/>
    <property type="match status" value="1"/>
</dbReference>
<dbReference type="EMBL" id="JXSL01000030">
    <property type="protein sequence ID" value="KIL97471.1"/>
    <property type="molecule type" value="Genomic_DNA"/>
</dbReference>
<comment type="caution">
    <text evidence="1">The sequence shown here is derived from an EMBL/GenBank/DDBJ whole genome shotgun (WGS) entry which is preliminary data.</text>
</comment>
<dbReference type="STRING" id="272627.CCC_00532"/>
<sequence>MTASILVLAPHPDDEVVGFSAMIGRARASGSRVAVLWLTDGIPAAELLWPWQRSGRSRRVAVRTAEAVAAAKLLGAEAIGPLPIPTRRLKDEFAVARRAVLDALDRLGADALWVPAYEGGHQDHDVASFLARGLRHRVEVFEAPLYNFAAGRVNSQCFIGGVAGQVIALTPDEQVAKRLQLAVYGSESGNLDYVQSAREALRPQAEYDYSRPPHPGLTFYQRFQWVPFRHPRIDFTTPAEVCDALAKLGKEDL</sequence>
<accession>A0A0C2UXB1</accession>
<dbReference type="GO" id="GO:0003735">
    <property type="term" value="F:structural constituent of ribosome"/>
    <property type="evidence" value="ECO:0007669"/>
    <property type="project" value="InterPro"/>
</dbReference>
<evidence type="ECO:0000313" key="2">
    <source>
        <dbReference type="Proteomes" id="UP000031971"/>
    </source>
</evidence>
<protein>
    <submittedName>
        <fullName evidence="1">LmbE-like protein</fullName>
    </submittedName>
</protein>
<dbReference type="PROSITE" id="PS00361">
    <property type="entry name" value="RIBOSOMAL_S10"/>
    <property type="match status" value="1"/>
</dbReference>
<dbReference type="GO" id="GO:0006412">
    <property type="term" value="P:translation"/>
    <property type="evidence" value="ECO:0007669"/>
    <property type="project" value="InterPro"/>
</dbReference>
<proteinExistence type="predicted"/>
<dbReference type="PANTHER" id="PTHR12993:SF29">
    <property type="entry name" value="BLR3841 PROTEIN"/>
    <property type="match status" value="1"/>
</dbReference>
<organism evidence="1 2">
    <name type="scientific">Paramagnetospirillum magnetotacticum MS-1</name>
    <dbReference type="NCBI Taxonomy" id="272627"/>
    <lineage>
        <taxon>Bacteria</taxon>
        <taxon>Pseudomonadati</taxon>
        <taxon>Pseudomonadota</taxon>
        <taxon>Alphaproteobacteria</taxon>
        <taxon>Rhodospirillales</taxon>
        <taxon>Magnetospirillaceae</taxon>
        <taxon>Paramagnetospirillum</taxon>
    </lineage>
</organism>
<dbReference type="InterPro" id="IPR018268">
    <property type="entry name" value="Ribosomal_uS10_CS"/>
</dbReference>
<dbReference type="InterPro" id="IPR024078">
    <property type="entry name" value="LmbE-like_dom_sf"/>
</dbReference>
<dbReference type="PANTHER" id="PTHR12993">
    <property type="entry name" value="N-ACETYLGLUCOSAMINYL-PHOSPHATIDYLINOSITOL DE-N-ACETYLASE-RELATED"/>
    <property type="match status" value="1"/>
</dbReference>
<dbReference type="Pfam" id="PF02585">
    <property type="entry name" value="PIG-L"/>
    <property type="match status" value="1"/>
</dbReference>
<dbReference type="GO" id="GO:0005840">
    <property type="term" value="C:ribosome"/>
    <property type="evidence" value="ECO:0007669"/>
    <property type="project" value="InterPro"/>
</dbReference>
<name>A0A0C2UXB1_PARME</name>
<dbReference type="GO" id="GO:0016811">
    <property type="term" value="F:hydrolase activity, acting on carbon-nitrogen (but not peptide) bonds, in linear amides"/>
    <property type="evidence" value="ECO:0007669"/>
    <property type="project" value="TreeGrafter"/>
</dbReference>
<dbReference type="RefSeq" id="WP_009870145.1">
    <property type="nucleotide sequence ID" value="NZ_JXSL01000030.1"/>
</dbReference>
<gene>
    <name evidence="1" type="ORF">CCC_00532</name>
</gene>
<dbReference type="OrthoDB" id="128519at2"/>